<feature type="non-terminal residue" evidence="2">
    <location>
        <position position="484"/>
    </location>
</feature>
<dbReference type="PANTHER" id="PTHR22602:SF0">
    <property type="entry name" value="TRANSFERASE CAF17, MITOCHONDRIAL-RELATED"/>
    <property type="match status" value="1"/>
</dbReference>
<gene>
    <name evidence="2" type="ORF">B296_00029611</name>
</gene>
<accession>A0A427AKN8</accession>
<dbReference type="InterPro" id="IPR027266">
    <property type="entry name" value="TrmE/GcvT-like"/>
</dbReference>
<sequence length="484" mass="54117">MEGFDCVWEEGKEEMEKPRDNRIRENGSGFEMPLDPIRPDYRIELGSPSATNLSSPSFLATRVCSHHLTVPSQTPTAAASTQARKKMSRLRFSARFRAAISTYFHRRLHAQPPPGSCLDEAAAGPLCCCLESRSVVRIRGPDTIKFLQGLLTNDVLPLHPQFLPAGEGGDSPTSYIPTPNLDHRSPPPIYAALLTPQGRFLYDFFLYRPPRADGKLDRTGSGPGSEESEEPFTLLADVDAAVMDELLDCFKKSKVEIDNVAREYSCWQRFGSNLCRKAPTSNEPEAVSVGWGKGIDQAGVAAAQGNDLGWRWFKDPRLDCLGFRGIFPANSTPPLVEADKEVDEQQYLLWRLKKGVPEGSTEIAKGLAGFSVNKSVITTCITARYRQYRQKSIVGGRFRPSTVDFGRRRSISAVSDRLREKKGRRRRGKEKERREEENLAPVLARASSSPSPAVRRHVVARARRCPHSHEETERLPAWGERSRR</sequence>
<comment type="caution">
    <text evidence="2">The sequence shown here is derived from an EMBL/GenBank/DDBJ whole genome shotgun (WGS) entry which is preliminary data.</text>
</comment>
<dbReference type="Gene3D" id="3.30.1360.120">
    <property type="entry name" value="Probable tRNA modification gtpase trme, domain 1"/>
    <property type="match status" value="1"/>
</dbReference>
<protein>
    <submittedName>
        <fullName evidence="2">Uncharacterized protein</fullName>
    </submittedName>
</protein>
<dbReference type="EMBL" id="AMZH03002091">
    <property type="protein sequence ID" value="RRT76815.1"/>
    <property type="molecule type" value="Genomic_DNA"/>
</dbReference>
<feature type="region of interest" description="Disordered" evidence="1">
    <location>
        <begin position="414"/>
        <end position="484"/>
    </location>
</feature>
<reference evidence="2 3" key="1">
    <citation type="journal article" date="2014" name="Agronomy (Basel)">
        <title>A Draft Genome Sequence for Ensete ventricosum, the Drought-Tolerant Tree Against Hunger.</title>
        <authorList>
            <person name="Harrison J."/>
            <person name="Moore K.A."/>
            <person name="Paszkiewicz K."/>
            <person name="Jones T."/>
            <person name="Grant M."/>
            <person name="Ambacheew D."/>
            <person name="Muzemil S."/>
            <person name="Studholme D.J."/>
        </authorList>
    </citation>
    <scope>NUCLEOTIDE SEQUENCE [LARGE SCALE GENOMIC DNA]</scope>
</reference>
<dbReference type="GO" id="GO:0005759">
    <property type="term" value="C:mitochondrial matrix"/>
    <property type="evidence" value="ECO:0007669"/>
    <property type="project" value="TreeGrafter"/>
</dbReference>
<dbReference type="InterPro" id="IPR045179">
    <property type="entry name" value="YgfZ/GcvT"/>
</dbReference>
<dbReference type="PANTHER" id="PTHR22602">
    <property type="entry name" value="TRANSFERASE CAF17, MITOCHONDRIAL-RELATED"/>
    <property type="match status" value="1"/>
</dbReference>
<feature type="compositionally biased region" description="Basic and acidic residues" evidence="1">
    <location>
        <begin position="14"/>
        <end position="25"/>
    </location>
</feature>
<evidence type="ECO:0000313" key="3">
    <source>
        <dbReference type="Proteomes" id="UP000287651"/>
    </source>
</evidence>
<feature type="region of interest" description="Disordered" evidence="1">
    <location>
        <begin position="11"/>
        <end position="31"/>
    </location>
</feature>
<evidence type="ECO:0000256" key="1">
    <source>
        <dbReference type="SAM" id="MobiDB-lite"/>
    </source>
</evidence>
<dbReference type="SUPFAM" id="SSF103025">
    <property type="entry name" value="Folate-binding domain"/>
    <property type="match status" value="1"/>
</dbReference>
<proteinExistence type="predicted"/>
<dbReference type="AlphaFoldDB" id="A0A427AKN8"/>
<organism evidence="2 3">
    <name type="scientific">Ensete ventricosum</name>
    <name type="common">Abyssinian banana</name>
    <name type="synonym">Musa ensete</name>
    <dbReference type="NCBI Taxonomy" id="4639"/>
    <lineage>
        <taxon>Eukaryota</taxon>
        <taxon>Viridiplantae</taxon>
        <taxon>Streptophyta</taxon>
        <taxon>Embryophyta</taxon>
        <taxon>Tracheophyta</taxon>
        <taxon>Spermatophyta</taxon>
        <taxon>Magnoliopsida</taxon>
        <taxon>Liliopsida</taxon>
        <taxon>Zingiberales</taxon>
        <taxon>Musaceae</taxon>
        <taxon>Ensete</taxon>
    </lineage>
</organism>
<name>A0A427AKN8_ENSVE</name>
<dbReference type="Proteomes" id="UP000287651">
    <property type="component" value="Unassembled WGS sequence"/>
</dbReference>
<feature type="compositionally biased region" description="Basic residues" evidence="1">
    <location>
        <begin position="454"/>
        <end position="466"/>
    </location>
</feature>
<dbReference type="GO" id="GO:0016226">
    <property type="term" value="P:iron-sulfur cluster assembly"/>
    <property type="evidence" value="ECO:0007669"/>
    <property type="project" value="TreeGrafter"/>
</dbReference>
<evidence type="ECO:0000313" key="2">
    <source>
        <dbReference type="EMBL" id="RRT76815.1"/>
    </source>
</evidence>
<feature type="compositionally biased region" description="Low complexity" evidence="1">
    <location>
        <begin position="440"/>
        <end position="453"/>
    </location>
</feature>